<accession>A0ABS4AC49</accession>
<dbReference type="EMBL" id="JAGIZB010000002">
    <property type="protein sequence ID" value="MBP0443829.1"/>
    <property type="molecule type" value="Genomic_DNA"/>
</dbReference>
<comment type="caution">
    <text evidence="1">The sequence shown here is derived from an EMBL/GenBank/DDBJ whole genome shotgun (WGS) entry which is preliminary data.</text>
</comment>
<dbReference type="SUPFAM" id="SSF53448">
    <property type="entry name" value="Nucleotide-diphospho-sugar transferases"/>
    <property type="match status" value="1"/>
</dbReference>
<keyword evidence="2" id="KW-1185">Reference proteome</keyword>
<dbReference type="InterPro" id="IPR029044">
    <property type="entry name" value="Nucleotide-diphossugar_trans"/>
</dbReference>
<evidence type="ECO:0000313" key="2">
    <source>
        <dbReference type="Proteomes" id="UP000681594"/>
    </source>
</evidence>
<dbReference type="Proteomes" id="UP000681594">
    <property type="component" value="Unassembled WGS sequence"/>
</dbReference>
<organism evidence="1 2">
    <name type="scientific">Pararoseomonas baculiformis</name>
    <dbReference type="NCBI Taxonomy" id="2820812"/>
    <lineage>
        <taxon>Bacteria</taxon>
        <taxon>Pseudomonadati</taxon>
        <taxon>Pseudomonadota</taxon>
        <taxon>Alphaproteobacteria</taxon>
        <taxon>Acetobacterales</taxon>
        <taxon>Acetobacteraceae</taxon>
        <taxon>Pararoseomonas</taxon>
    </lineage>
</organism>
<dbReference type="RefSeq" id="WP_209378052.1">
    <property type="nucleotide sequence ID" value="NZ_JAGIZB010000002.1"/>
</dbReference>
<dbReference type="PANTHER" id="PTHR36529">
    <property type="entry name" value="SLL1095 PROTEIN"/>
    <property type="match status" value="1"/>
</dbReference>
<proteinExistence type="predicted"/>
<dbReference type="Gene3D" id="3.90.550.10">
    <property type="entry name" value="Spore Coat Polysaccharide Biosynthesis Protein SpsA, Chain A"/>
    <property type="match status" value="1"/>
</dbReference>
<protein>
    <submittedName>
        <fullName evidence="1">TIGR04282 family arsenosugar biosynthesis glycosyltransferase</fullName>
    </submittedName>
</protein>
<dbReference type="Pfam" id="PF09837">
    <property type="entry name" value="DUF2064"/>
    <property type="match status" value="1"/>
</dbReference>
<reference evidence="1 2" key="1">
    <citation type="submission" date="2021-03" db="EMBL/GenBank/DDBJ databases">
        <authorList>
            <person name="So Y."/>
        </authorList>
    </citation>
    <scope>NUCLEOTIDE SEQUENCE [LARGE SCALE GENOMIC DNA]</scope>
    <source>
        <strain evidence="1 2">SSH11</strain>
    </source>
</reference>
<sequence>MIQPPRVALFSRYPEPGRAKTRLIPALGPEGAANLHRRLTERTLQALCASGLAHELRHTGAPEPAFRAWLGQALPMVEQGEGDLGARMARAAEATPVILLGADLPDLSPRHLQAAAGALRDHAAVIGPAEDGGYYLLGLREPMPFLFEPMEWGTATVFSTTMARFAAHGVTPALLEPLADLDRPEDLARWPGLLA</sequence>
<dbReference type="PANTHER" id="PTHR36529:SF1">
    <property type="entry name" value="GLYCOSYLTRANSFERASE"/>
    <property type="match status" value="1"/>
</dbReference>
<dbReference type="NCBIfam" id="TIGR04282">
    <property type="entry name" value="glyco_like_cofC"/>
    <property type="match status" value="1"/>
</dbReference>
<evidence type="ECO:0000313" key="1">
    <source>
        <dbReference type="EMBL" id="MBP0443829.1"/>
    </source>
</evidence>
<gene>
    <name evidence="1" type="ORF">J8J14_03465</name>
</gene>
<name>A0ABS4AC49_9PROT</name>
<dbReference type="InterPro" id="IPR018641">
    <property type="entry name" value="Trfase_1_rSAM/seldom-assoc"/>
</dbReference>